<reference evidence="3" key="3">
    <citation type="journal article" date="2011" name="PLoS ONE">
        <title>Genome sequence of a mesophilic hydrogenotrophic methanogen Methanocella paludicola, the first cultivated representative of the order Methanocellales.</title>
        <authorList>
            <person name="Sakai S."/>
            <person name="Takaki Y."/>
            <person name="Shimamura S."/>
            <person name="Sekine M."/>
            <person name="Tajima T."/>
            <person name="Kosugi H."/>
            <person name="Ichikawa N."/>
            <person name="Tasumi E."/>
            <person name="Hiraki A.T."/>
            <person name="Shimizu A."/>
            <person name="Kato Y."/>
            <person name="Nishiko R."/>
            <person name="Mori K."/>
            <person name="Fujita N."/>
            <person name="Imachi H."/>
            <person name="Takai K."/>
        </authorList>
    </citation>
    <scope>NUCLEOTIDE SEQUENCE [LARGE SCALE GENOMIC DNA]</scope>
    <source>
        <strain evidence="3">DSM 17711 / JCM 13418 / NBRC 101707 / SANAE</strain>
    </source>
</reference>
<feature type="transmembrane region" description="Helical" evidence="1">
    <location>
        <begin position="40"/>
        <end position="61"/>
    </location>
</feature>
<accession>D1Z1M5</accession>
<reference evidence="2 3" key="1">
    <citation type="journal article" date="2007" name="Appl. Environ. Microbiol.">
        <title>Isolation of key methanogens for global methane emission from rice paddy fields: a novel isolate affiliated with the clone cluster rice cluster I.</title>
        <authorList>
            <person name="Sakai S."/>
            <person name="Imachi H."/>
            <person name="Sekiguchi Y."/>
            <person name="Ohashi A."/>
            <person name="Harada H."/>
            <person name="Kamagata Y."/>
        </authorList>
    </citation>
    <scope>NUCLEOTIDE SEQUENCE [LARGE SCALE GENOMIC DNA]</scope>
    <source>
        <strain evidence="3">DSM 17711 / JCM 13418 / NBRC 101707 / SANAE</strain>
    </source>
</reference>
<dbReference type="InParanoid" id="D1Z1M5"/>
<evidence type="ECO:0000313" key="2">
    <source>
        <dbReference type="EMBL" id="BAI62597.1"/>
    </source>
</evidence>
<dbReference type="STRING" id="304371.MCP_2525"/>
<keyword evidence="1" id="KW-1133">Transmembrane helix</keyword>
<name>D1Z1M5_METPS</name>
<evidence type="ECO:0000313" key="3">
    <source>
        <dbReference type="Proteomes" id="UP000001882"/>
    </source>
</evidence>
<evidence type="ECO:0000256" key="1">
    <source>
        <dbReference type="SAM" id="Phobius"/>
    </source>
</evidence>
<feature type="transmembrane region" description="Helical" evidence="1">
    <location>
        <begin position="67"/>
        <end position="86"/>
    </location>
</feature>
<dbReference type="EMBL" id="AP011532">
    <property type="protein sequence ID" value="BAI62597.1"/>
    <property type="molecule type" value="Genomic_DNA"/>
</dbReference>
<dbReference type="Proteomes" id="UP000001882">
    <property type="component" value="Chromosome"/>
</dbReference>
<keyword evidence="1" id="KW-0812">Transmembrane</keyword>
<dbReference type="OrthoDB" id="385105at2157"/>
<dbReference type="KEGG" id="mpd:MCP_2525"/>
<organism evidence="2 3">
    <name type="scientific">Methanocella paludicola (strain DSM 17711 / JCM 13418 / NBRC 101707 / SANAE)</name>
    <dbReference type="NCBI Taxonomy" id="304371"/>
    <lineage>
        <taxon>Archaea</taxon>
        <taxon>Methanobacteriati</taxon>
        <taxon>Methanobacteriota</taxon>
        <taxon>Stenosarchaea group</taxon>
        <taxon>Methanomicrobia</taxon>
        <taxon>Methanocellales</taxon>
        <taxon>Methanocellaceae</taxon>
        <taxon>Methanocella</taxon>
    </lineage>
</organism>
<proteinExistence type="predicted"/>
<sequence length="94" mass="10573">MGPYQLVLAATVLCEILLLFFIFCIARFYELKFREHTYHVSFLIPAFVLAGMLLVSLFGGLELEADLLITSFSTLLVLLTTGLFLYRKMMGVSG</sequence>
<dbReference type="GeneID" id="8682277"/>
<keyword evidence="1" id="KW-0472">Membrane</keyword>
<dbReference type="AlphaFoldDB" id="D1Z1M5"/>
<dbReference type="eggNOG" id="arCOG13255">
    <property type="taxonomic scope" value="Archaea"/>
</dbReference>
<keyword evidence="3" id="KW-1185">Reference proteome</keyword>
<protein>
    <submittedName>
        <fullName evidence="2">Uncharacterized protein</fullName>
    </submittedName>
</protein>
<feature type="transmembrane region" description="Helical" evidence="1">
    <location>
        <begin position="6"/>
        <end position="28"/>
    </location>
</feature>
<gene>
    <name evidence="2" type="ordered locus">MCP_2525</name>
</gene>
<dbReference type="RefSeq" id="WP_012901271.1">
    <property type="nucleotide sequence ID" value="NC_013665.1"/>
</dbReference>
<reference evidence="2 3" key="2">
    <citation type="journal article" date="2008" name="Int. J. Syst. Evol. Microbiol.">
        <title>Methanocella paludicola gen. nov., sp. nov., a methane-producing archaeon, the first isolate of the lineage 'Rice Cluster I', and proposal of the new archaeal order Methanocellales ord. nov.</title>
        <authorList>
            <person name="Sakai S."/>
            <person name="Imachi H."/>
            <person name="Hanada S."/>
            <person name="Ohashi A."/>
            <person name="Harada H."/>
            <person name="Kamagata Y."/>
        </authorList>
    </citation>
    <scope>NUCLEOTIDE SEQUENCE [LARGE SCALE GENOMIC DNA]</scope>
    <source>
        <strain evidence="3">DSM 17711 / JCM 13418 / NBRC 101707 / SANAE</strain>
    </source>
</reference>